<evidence type="ECO:0000313" key="3">
    <source>
        <dbReference type="Proteomes" id="UP000026961"/>
    </source>
</evidence>
<dbReference type="EnsemblPlants" id="OGLUM10G10520.1">
    <property type="protein sequence ID" value="OGLUM10G10520.1"/>
    <property type="gene ID" value="OGLUM10G10520"/>
</dbReference>
<proteinExistence type="predicted"/>
<feature type="region of interest" description="Disordered" evidence="1">
    <location>
        <begin position="210"/>
        <end position="229"/>
    </location>
</feature>
<accession>A0A0E0BAS3</accession>
<sequence>MPHVGGGLSVVEHRDITCRLVGSMWRVRLAAPSAGIEEVRVSLIEDGEGGVDGELGEGPNNACGEQVEGIDCRGWVDAGGEEGIYGGGREEGVVGGDKAGGTISKRETAEECGGPVEDKAHVGVIGVASLERLEVGNDGRGWEGGGEKGGGESLAMASLERERSVLGAALRRETSAAMKMLNNGHRVLGGGGRHHELRGEERHRTYFHERRPDVNDGGGHPTVHCGGTL</sequence>
<dbReference type="HOGENOM" id="CLU_1211418_0_0_1"/>
<protein>
    <submittedName>
        <fullName evidence="2">Uncharacterized protein</fullName>
    </submittedName>
</protein>
<dbReference type="Gramene" id="OGLUM10G10520.1">
    <property type="protein sequence ID" value="OGLUM10G10520.1"/>
    <property type="gene ID" value="OGLUM10G10520"/>
</dbReference>
<dbReference type="Proteomes" id="UP000026961">
    <property type="component" value="Chromosome 10"/>
</dbReference>
<name>A0A0E0BAS3_9ORYZ</name>
<keyword evidence="3" id="KW-1185">Reference proteome</keyword>
<reference evidence="2" key="2">
    <citation type="submission" date="2018-05" db="EMBL/GenBank/DDBJ databases">
        <title>OgluRS3 (Oryza glumaepatula Reference Sequence Version 3).</title>
        <authorList>
            <person name="Zhang J."/>
            <person name="Kudrna D."/>
            <person name="Lee S."/>
            <person name="Talag J."/>
            <person name="Welchert J."/>
            <person name="Wing R.A."/>
        </authorList>
    </citation>
    <scope>NUCLEOTIDE SEQUENCE [LARGE SCALE GENOMIC DNA]</scope>
</reference>
<evidence type="ECO:0000256" key="1">
    <source>
        <dbReference type="SAM" id="MobiDB-lite"/>
    </source>
</evidence>
<organism evidence="2">
    <name type="scientific">Oryza glumipatula</name>
    <dbReference type="NCBI Taxonomy" id="40148"/>
    <lineage>
        <taxon>Eukaryota</taxon>
        <taxon>Viridiplantae</taxon>
        <taxon>Streptophyta</taxon>
        <taxon>Embryophyta</taxon>
        <taxon>Tracheophyta</taxon>
        <taxon>Spermatophyta</taxon>
        <taxon>Magnoliopsida</taxon>
        <taxon>Liliopsida</taxon>
        <taxon>Poales</taxon>
        <taxon>Poaceae</taxon>
        <taxon>BOP clade</taxon>
        <taxon>Oryzoideae</taxon>
        <taxon>Oryzeae</taxon>
        <taxon>Oryzinae</taxon>
        <taxon>Oryza</taxon>
    </lineage>
</organism>
<reference evidence="2" key="1">
    <citation type="submission" date="2015-04" db="UniProtKB">
        <authorList>
            <consortium name="EnsemblPlants"/>
        </authorList>
    </citation>
    <scope>IDENTIFICATION</scope>
</reference>
<dbReference type="AlphaFoldDB" id="A0A0E0BAS3"/>
<evidence type="ECO:0000313" key="2">
    <source>
        <dbReference type="EnsemblPlants" id="OGLUM10G10520.1"/>
    </source>
</evidence>